<accession>A0ABR9S3Z9</accession>
<dbReference type="RefSeq" id="WP_193676426.1">
    <property type="nucleotide sequence ID" value="NZ_JADDIV010000003.1"/>
</dbReference>
<evidence type="ECO:0000313" key="3">
    <source>
        <dbReference type="EMBL" id="MBE7367789.1"/>
    </source>
</evidence>
<proteinExistence type="inferred from homology"/>
<evidence type="ECO:0000313" key="4">
    <source>
        <dbReference type="Proteomes" id="UP000806285"/>
    </source>
</evidence>
<dbReference type="NCBIfam" id="NF004796">
    <property type="entry name" value="PRK06144.1"/>
    <property type="match status" value="1"/>
</dbReference>
<dbReference type="Pfam" id="PF00378">
    <property type="entry name" value="ECH_1"/>
    <property type="match status" value="1"/>
</dbReference>
<gene>
    <name evidence="3" type="ORF">IM787_09440</name>
</gene>
<dbReference type="EMBL" id="JADDIV010000003">
    <property type="protein sequence ID" value="MBE7367789.1"/>
    <property type="molecule type" value="Genomic_DNA"/>
</dbReference>
<name>A0ABR9S3Z9_9BURK</name>
<sequence>MADAPGQGAVHLALENGIASVTFDRPEARNALTWPMYERLREVCEQLRDDASVRAVRFQGTGAEAFVAGTDIAQFQDFTGEDGVQYERRIDATIGLIASLPMPTVAAVQGWCIGGGLAIASACDFRIATPQAKFGVPIARTLGNCLSAGNVAGLVAAFGRPRVQRLLLLADLIDVDEAHACGYVLEIVPNGNIDAAARKLCGRLAVLAPVTQQVSKETLQRLLKHSLPDTEDLIRRTYGSEDFREGVQAFLAKRPPAWKGR</sequence>
<reference evidence="3 4" key="1">
    <citation type="submission" date="2020-10" db="EMBL/GenBank/DDBJ databases">
        <title>Ramlibacter sp. HM2 16S ribosomal RNA gene Genome sequencing and assembly.</title>
        <authorList>
            <person name="Kang M."/>
        </authorList>
    </citation>
    <scope>NUCLEOTIDE SEQUENCE [LARGE SCALE GENOMIC DNA]</scope>
    <source>
        <strain evidence="3 4">HM2</strain>
    </source>
</reference>
<keyword evidence="4" id="KW-1185">Reference proteome</keyword>
<dbReference type="PROSITE" id="PS00166">
    <property type="entry name" value="ENOYL_COA_HYDRATASE"/>
    <property type="match status" value="1"/>
</dbReference>
<dbReference type="InterPro" id="IPR051683">
    <property type="entry name" value="Enoyl-CoA_Hydratase/Isomerase"/>
</dbReference>
<comment type="similarity">
    <text evidence="1 2">Belongs to the enoyl-CoA hydratase/isomerase family.</text>
</comment>
<dbReference type="PANTHER" id="PTHR42964:SF1">
    <property type="entry name" value="POLYKETIDE BIOSYNTHESIS ENOYL-COA HYDRATASE PKSH-RELATED"/>
    <property type="match status" value="1"/>
</dbReference>
<evidence type="ECO:0000256" key="2">
    <source>
        <dbReference type="RuleBase" id="RU003707"/>
    </source>
</evidence>
<dbReference type="Gene3D" id="3.90.226.10">
    <property type="entry name" value="2-enoyl-CoA Hydratase, Chain A, domain 1"/>
    <property type="match status" value="1"/>
</dbReference>
<dbReference type="Proteomes" id="UP000806285">
    <property type="component" value="Unassembled WGS sequence"/>
</dbReference>
<comment type="caution">
    <text evidence="3">The sequence shown here is derived from an EMBL/GenBank/DDBJ whole genome shotgun (WGS) entry which is preliminary data.</text>
</comment>
<dbReference type="CDD" id="cd06558">
    <property type="entry name" value="crotonase-like"/>
    <property type="match status" value="1"/>
</dbReference>
<dbReference type="InterPro" id="IPR029045">
    <property type="entry name" value="ClpP/crotonase-like_dom_sf"/>
</dbReference>
<protein>
    <submittedName>
        <fullName evidence="3">Enoyl-CoA hydratase/isomerase family protein</fullName>
    </submittedName>
</protein>
<dbReference type="InterPro" id="IPR001753">
    <property type="entry name" value="Enoyl-CoA_hydra/iso"/>
</dbReference>
<evidence type="ECO:0000256" key="1">
    <source>
        <dbReference type="ARBA" id="ARBA00005254"/>
    </source>
</evidence>
<organism evidence="3 4">
    <name type="scientific">Ramlibacter pallidus</name>
    <dbReference type="NCBI Taxonomy" id="2780087"/>
    <lineage>
        <taxon>Bacteria</taxon>
        <taxon>Pseudomonadati</taxon>
        <taxon>Pseudomonadota</taxon>
        <taxon>Betaproteobacteria</taxon>
        <taxon>Burkholderiales</taxon>
        <taxon>Comamonadaceae</taxon>
        <taxon>Ramlibacter</taxon>
    </lineage>
</organism>
<dbReference type="SUPFAM" id="SSF52096">
    <property type="entry name" value="ClpP/crotonase"/>
    <property type="match status" value="1"/>
</dbReference>
<dbReference type="InterPro" id="IPR018376">
    <property type="entry name" value="Enoyl-CoA_hyd/isom_CS"/>
</dbReference>
<dbReference type="PANTHER" id="PTHR42964">
    <property type="entry name" value="ENOYL-COA HYDRATASE"/>
    <property type="match status" value="1"/>
</dbReference>